<evidence type="ECO:0000313" key="2">
    <source>
        <dbReference type="Proteomes" id="UP000828048"/>
    </source>
</evidence>
<protein>
    <submittedName>
        <fullName evidence="1">Uncharacterized protein</fullName>
    </submittedName>
</protein>
<proteinExistence type="predicted"/>
<reference evidence="1 2" key="1">
    <citation type="journal article" date="2021" name="Hortic Res">
        <title>High-quality reference genome and annotation aids understanding of berry development for evergreen blueberry (Vaccinium darrowii).</title>
        <authorList>
            <person name="Yu J."/>
            <person name="Hulse-Kemp A.M."/>
            <person name="Babiker E."/>
            <person name="Staton M."/>
        </authorList>
    </citation>
    <scope>NUCLEOTIDE SEQUENCE [LARGE SCALE GENOMIC DNA]</scope>
    <source>
        <strain evidence="2">cv. NJ 8807/NJ 8810</strain>
        <tissue evidence="1">Young leaf</tissue>
    </source>
</reference>
<sequence length="380" mass="41621">MMARTSLPPGFRFHPTDVELVMYHLKRKVTGKNFPFEVISELNICNYSPWDLPDKSCLRSKDQEWYFFCPKEIRYPNGSRMKRSTECGYWKSTGKDRLVSYNDRTVAMVKTLVFHKGNAPKGERTDWVMYEYRMVDKELSDAGVVQDAYVLCKVFHKNGPGPKNGAQYGAPFKEEDYDDNGEIRAESLLPVALPTSALPSNDSFLHPGSPSSGPLGGGSVLCHGSTSSGPLGGSVIFPGSTSSGPLPDSTFVPGSTSSGPLSDPGLSKAILGADEISLPIVDNSDDIGTMLDMLIPHNEVENSEHANQNQNVGLASSNVNDIFDGLGDLTSWEETERGLTARLAFNDSAYMELDDLRDPLCFPAEYPGSEHIFTDSLWGP</sequence>
<organism evidence="1 2">
    <name type="scientific">Vaccinium darrowii</name>
    <dbReference type="NCBI Taxonomy" id="229202"/>
    <lineage>
        <taxon>Eukaryota</taxon>
        <taxon>Viridiplantae</taxon>
        <taxon>Streptophyta</taxon>
        <taxon>Embryophyta</taxon>
        <taxon>Tracheophyta</taxon>
        <taxon>Spermatophyta</taxon>
        <taxon>Magnoliopsida</taxon>
        <taxon>eudicotyledons</taxon>
        <taxon>Gunneridae</taxon>
        <taxon>Pentapetalae</taxon>
        <taxon>asterids</taxon>
        <taxon>Ericales</taxon>
        <taxon>Ericaceae</taxon>
        <taxon>Vaccinioideae</taxon>
        <taxon>Vaccinieae</taxon>
        <taxon>Vaccinium</taxon>
    </lineage>
</organism>
<comment type="caution">
    <text evidence="1">The sequence shown here is derived from an EMBL/GenBank/DDBJ whole genome shotgun (WGS) entry which is preliminary data.</text>
</comment>
<accession>A0ACB7YFW7</accession>
<keyword evidence="2" id="KW-1185">Reference proteome</keyword>
<dbReference type="Proteomes" id="UP000828048">
    <property type="component" value="Chromosome 8"/>
</dbReference>
<name>A0ACB7YFW7_9ERIC</name>
<gene>
    <name evidence="1" type="ORF">Vadar_022870</name>
</gene>
<evidence type="ECO:0000313" key="1">
    <source>
        <dbReference type="EMBL" id="KAH7852293.1"/>
    </source>
</evidence>
<dbReference type="EMBL" id="CM037158">
    <property type="protein sequence ID" value="KAH7852293.1"/>
    <property type="molecule type" value="Genomic_DNA"/>
</dbReference>